<dbReference type="InterPro" id="IPR016197">
    <property type="entry name" value="Chromo-like_dom_sf"/>
</dbReference>
<evidence type="ECO:0000256" key="2">
    <source>
        <dbReference type="ARBA" id="ARBA00022695"/>
    </source>
</evidence>
<dbReference type="CDD" id="cd01647">
    <property type="entry name" value="RT_LTR"/>
    <property type="match status" value="1"/>
</dbReference>
<dbReference type="SUPFAM" id="SSF54160">
    <property type="entry name" value="Chromo domain-like"/>
    <property type="match status" value="1"/>
</dbReference>
<keyword evidence="5" id="KW-0378">Hydrolase</keyword>
<dbReference type="InterPro" id="IPR000477">
    <property type="entry name" value="RT_dom"/>
</dbReference>
<dbReference type="GO" id="GO:0003964">
    <property type="term" value="F:RNA-directed DNA polymerase activity"/>
    <property type="evidence" value="ECO:0007669"/>
    <property type="project" value="UniProtKB-KW"/>
</dbReference>
<dbReference type="PANTHER" id="PTHR37984">
    <property type="entry name" value="PROTEIN CBG26694"/>
    <property type="match status" value="1"/>
</dbReference>
<dbReference type="InterPro" id="IPR043128">
    <property type="entry name" value="Rev_trsase/Diguanyl_cyclase"/>
</dbReference>
<dbReference type="FunFam" id="3.10.20.370:FF:000001">
    <property type="entry name" value="Retrovirus-related Pol polyprotein from transposon 17.6-like protein"/>
    <property type="match status" value="1"/>
</dbReference>
<evidence type="ECO:0000256" key="5">
    <source>
        <dbReference type="ARBA" id="ARBA00022801"/>
    </source>
</evidence>
<dbReference type="PANTHER" id="PTHR37984:SF5">
    <property type="entry name" value="PROTEIN NYNRIN-LIKE"/>
    <property type="match status" value="1"/>
</dbReference>
<keyword evidence="6" id="KW-0695">RNA-directed DNA polymerase</keyword>
<dbReference type="EMBL" id="CP133615">
    <property type="protein sequence ID" value="WMV24944.1"/>
    <property type="molecule type" value="Genomic_DNA"/>
</dbReference>
<keyword evidence="10" id="KW-1185">Reference proteome</keyword>
<gene>
    <name evidence="9" type="ORF">MTR67_018329</name>
</gene>
<feature type="non-terminal residue" evidence="9">
    <location>
        <position position="603"/>
    </location>
</feature>
<name>A0AAF0QJH7_SOLVR</name>
<evidence type="ECO:0000256" key="6">
    <source>
        <dbReference type="ARBA" id="ARBA00022918"/>
    </source>
</evidence>
<evidence type="ECO:0008006" key="11">
    <source>
        <dbReference type="Google" id="ProtNLM"/>
    </source>
</evidence>
<keyword evidence="3" id="KW-0540">Nuclease</keyword>
<evidence type="ECO:0000256" key="3">
    <source>
        <dbReference type="ARBA" id="ARBA00022722"/>
    </source>
</evidence>
<dbReference type="Pfam" id="PF00078">
    <property type="entry name" value="RVT_1"/>
    <property type="match status" value="1"/>
</dbReference>
<reference evidence="9" key="1">
    <citation type="submission" date="2023-08" db="EMBL/GenBank/DDBJ databases">
        <title>A de novo genome assembly of Solanum verrucosum Schlechtendal, a Mexican diploid species geographically isolated from the other diploid A-genome species in potato relatives.</title>
        <authorList>
            <person name="Hosaka K."/>
        </authorList>
    </citation>
    <scope>NUCLEOTIDE SEQUENCE</scope>
    <source>
        <tissue evidence="9">Young leaves</tissue>
    </source>
</reference>
<dbReference type="Gene3D" id="3.30.70.270">
    <property type="match status" value="1"/>
</dbReference>
<evidence type="ECO:0000256" key="4">
    <source>
        <dbReference type="ARBA" id="ARBA00022759"/>
    </source>
</evidence>
<proteinExistence type="predicted"/>
<dbReference type="GO" id="GO:0004519">
    <property type="term" value="F:endonuclease activity"/>
    <property type="evidence" value="ECO:0007669"/>
    <property type="project" value="UniProtKB-KW"/>
</dbReference>
<evidence type="ECO:0000259" key="7">
    <source>
        <dbReference type="Pfam" id="PF00078"/>
    </source>
</evidence>
<accession>A0AAF0QJH7</accession>
<keyword evidence="4" id="KW-0255">Endonuclease</keyword>
<dbReference type="Gene3D" id="3.10.10.10">
    <property type="entry name" value="HIV Type 1 Reverse Transcriptase, subunit A, domain 1"/>
    <property type="match status" value="1"/>
</dbReference>
<dbReference type="SUPFAM" id="SSF56672">
    <property type="entry name" value="DNA/RNA polymerases"/>
    <property type="match status" value="1"/>
</dbReference>
<dbReference type="Pfam" id="PF17917">
    <property type="entry name" value="RT_RNaseH"/>
    <property type="match status" value="1"/>
</dbReference>
<dbReference type="GO" id="GO:0016787">
    <property type="term" value="F:hydrolase activity"/>
    <property type="evidence" value="ECO:0007669"/>
    <property type="project" value="UniProtKB-KW"/>
</dbReference>
<dbReference type="CDD" id="cd09274">
    <property type="entry name" value="RNase_HI_RT_Ty3"/>
    <property type="match status" value="1"/>
</dbReference>
<dbReference type="Proteomes" id="UP001234989">
    <property type="component" value="Chromosome 4"/>
</dbReference>
<dbReference type="InterPro" id="IPR043502">
    <property type="entry name" value="DNA/RNA_pol_sf"/>
</dbReference>
<dbReference type="FunFam" id="3.30.70.270:FF:000020">
    <property type="entry name" value="Transposon Tf2-6 polyprotein-like Protein"/>
    <property type="match status" value="1"/>
</dbReference>
<feature type="domain" description="Reverse transcriptase" evidence="7">
    <location>
        <begin position="82"/>
        <end position="215"/>
    </location>
</feature>
<organism evidence="9 10">
    <name type="scientific">Solanum verrucosum</name>
    <dbReference type="NCBI Taxonomy" id="315347"/>
    <lineage>
        <taxon>Eukaryota</taxon>
        <taxon>Viridiplantae</taxon>
        <taxon>Streptophyta</taxon>
        <taxon>Embryophyta</taxon>
        <taxon>Tracheophyta</taxon>
        <taxon>Spermatophyta</taxon>
        <taxon>Magnoliopsida</taxon>
        <taxon>eudicotyledons</taxon>
        <taxon>Gunneridae</taxon>
        <taxon>Pentapetalae</taxon>
        <taxon>asterids</taxon>
        <taxon>lamiids</taxon>
        <taxon>Solanales</taxon>
        <taxon>Solanaceae</taxon>
        <taxon>Solanoideae</taxon>
        <taxon>Solaneae</taxon>
        <taxon>Solanum</taxon>
    </lineage>
</organism>
<evidence type="ECO:0000313" key="10">
    <source>
        <dbReference type="Proteomes" id="UP001234989"/>
    </source>
</evidence>
<feature type="domain" description="Reverse transcriptase RNase H-like" evidence="8">
    <location>
        <begin position="287"/>
        <end position="383"/>
    </location>
</feature>
<protein>
    <recommendedName>
        <fullName evidence="11">Polyprotein</fullName>
    </recommendedName>
</protein>
<sequence>MGRFVCNSRKLVGQGCLTYLDHICDVEVDTPPIESIPVVSESREVFPNDLTGIPTDRDIDFCIDIEPGTRPISIPPYRMAPTELRELKAQIQELLDKRFIRPSASPWGTPIFFVKKKDGASVFSKIDLRSGYHQLKIRPEDVPKMVFRTRYGHYEFLVMSFGLTNAHAAFISLMNGVFKPFLDSFVIVFNNDILVYSKSEENHADHLRIVLGVLGKQSSVTEARSFVGLASYDRRFLKSFASIATHLTNLTKKEIQFEWTGKCEESFQKLKTLLTTTPILALSVEGKDFIVYCDASHSGLGGVLIQYKNVIAYASRQLKVHERNYLTHDLELAAVVFALKIWRHYLYGVKCKVFTDHHSLQHVLTQKDLTLRHQRWMELLKDYDVIIQYHQSKANVVADTLSRKALSMERGGVLASIEVRATFMEEIKAKQFEDENLNELKKKTAMGKEQETTVDVEGKFTSNPHFSCSGSPIGWFEAGDVKTLGVDLVKDVQDKVMNIQAKLLAAQSRQKKYAKHKVGDMEFQTGENVLLKVSKGVMRFGKKDKDLQYEEELVAILDRDVHKLRTKEIKCVKVQWKNRPVEEATWETEKNMPGKYPQLFIDS</sequence>
<evidence type="ECO:0000256" key="1">
    <source>
        <dbReference type="ARBA" id="ARBA00022679"/>
    </source>
</evidence>
<dbReference type="InterPro" id="IPR041373">
    <property type="entry name" value="RT_RNaseH"/>
</dbReference>
<keyword evidence="1" id="KW-0808">Transferase</keyword>
<evidence type="ECO:0000259" key="8">
    <source>
        <dbReference type="Pfam" id="PF17917"/>
    </source>
</evidence>
<dbReference type="InterPro" id="IPR050951">
    <property type="entry name" value="Retrovirus_Pol_polyprotein"/>
</dbReference>
<dbReference type="AlphaFoldDB" id="A0AAF0QJH7"/>
<keyword evidence="2" id="KW-0548">Nucleotidyltransferase</keyword>
<dbReference type="Gene3D" id="3.10.20.370">
    <property type="match status" value="1"/>
</dbReference>
<evidence type="ECO:0000313" key="9">
    <source>
        <dbReference type="EMBL" id="WMV24944.1"/>
    </source>
</evidence>